<gene>
    <name evidence="2" type="ORF">FA09DRAFT_357957</name>
</gene>
<feature type="compositionally biased region" description="Polar residues" evidence="1">
    <location>
        <begin position="475"/>
        <end position="494"/>
    </location>
</feature>
<keyword evidence="3" id="KW-1185">Reference proteome</keyword>
<proteinExistence type="predicted"/>
<feature type="compositionally biased region" description="Polar residues" evidence="1">
    <location>
        <begin position="417"/>
        <end position="445"/>
    </location>
</feature>
<dbReference type="Proteomes" id="UP000245946">
    <property type="component" value="Unassembled WGS sequence"/>
</dbReference>
<dbReference type="GeneID" id="37272434"/>
<protein>
    <submittedName>
        <fullName evidence="2">Uncharacterized protein</fullName>
    </submittedName>
</protein>
<evidence type="ECO:0000313" key="2">
    <source>
        <dbReference type="EMBL" id="PWO01381.1"/>
    </source>
</evidence>
<feature type="region of interest" description="Disordered" evidence="1">
    <location>
        <begin position="171"/>
        <end position="208"/>
    </location>
</feature>
<accession>A0A316ZHZ3</accession>
<evidence type="ECO:0000256" key="1">
    <source>
        <dbReference type="SAM" id="MobiDB-lite"/>
    </source>
</evidence>
<feature type="region of interest" description="Disordered" evidence="1">
    <location>
        <begin position="225"/>
        <end position="266"/>
    </location>
</feature>
<feature type="region of interest" description="Disordered" evidence="1">
    <location>
        <begin position="475"/>
        <end position="570"/>
    </location>
</feature>
<dbReference type="AlphaFoldDB" id="A0A316ZHZ3"/>
<name>A0A316ZHZ3_9BASI</name>
<feature type="region of interest" description="Disordered" evidence="1">
    <location>
        <begin position="24"/>
        <end position="71"/>
    </location>
</feature>
<feature type="region of interest" description="Disordered" evidence="1">
    <location>
        <begin position="393"/>
        <end position="461"/>
    </location>
</feature>
<organism evidence="2 3">
    <name type="scientific">Tilletiopsis washingtonensis</name>
    <dbReference type="NCBI Taxonomy" id="58919"/>
    <lineage>
        <taxon>Eukaryota</taxon>
        <taxon>Fungi</taxon>
        <taxon>Dikarya</taxon>
        <taxon>Basidiomycota</taxon>
        <taxon>Ustilaginomycotina</taxon>
        <taxon>Exobasidiomycetes</taxon>
        <taxon>Entylomatales</taxon>
        <taxon>Entylomatales incertae sedis</taxon>
        <taxon>Tilletiopsis</taxon>
    </lineage>
</organism>
<dbReference type="RefSeq" id="XP_025601659.1">
    <property type="nucleotide sequence ID" value="XM_025744890.1"/>
</dbReference>
<reference evidence="2 3" key="1">
    <citation type="journal article" date="2018" name="Mol. Biol. Evol.">
        <title>Broad Genomic Sampling Reveals a Smut Pathogenic Ancestry of the Fungal Clade Ustilaginomycotina.</title>
        <authorList>
            <person name="Kijpornyongpan T."/>
            <person name="Mondo S.J."/>
            <person name="Barry K."/>
            <person name="Sandor L."/>
            <person name="Lee J."/>
            <person name="Lipzen A."/>
            <person name="Pangilinan J."/>
            <person name="LaButti K."/>
            <person name="Hainaut M."/>
            <person name="Henrissat B."/>
            <person name="Grigoriev I.V."/>
            <person name="Spatafora J.W."/>
            <person name="Aime M.C."/>
        </authorList>
    </citation>
    <scope>NUCLEOTIDE SEQUENCE [LARGE SCALE GENOMIC DNA]</scope>
    <source>
        <strain evidence="2 3">MCA 4186</strain>
    </source>
</reference>
<feature type="compositionally biased region" description="Low complexity" evidence="1">
    <location>
        <begin position="34"/>
        <end position="51"/>
    </location>
</feature>
<evidence type="ECO:0000313" key="3">
    <source>
        <dbReference type="Proteomes" id="UP000245946"/>
    </source>
</evidence>
<feature type="compositionally biased region" description="Basic residues" evidence="1">
    <location>
        <begin position="52"/>
        <end position="61"/>
    </location>
</feature>
<dbReference type="EMBL" id="KZ819283">
    <property type="protein sequence ID" value="PWO01381.1"/>
    <property type="molecule type" value="Genomic_DNA"/>
</dbReference>
<sequence>MLSSDLGVDVSGALPTIITSRAVTPPFVPSSLHSRPSSQLAPPLSRSPSASRRARRATRRPHTSDGGIETDSVSSSFAAAAAAQAQALSRQASVDTLTASLAAVSAQRQRRLSLVSQPPSESPSTPLPPVPAVPHHIPASPVLVSPSARTAADSPFRCKTCSKHAWDASSSHAVGERCLHTRTRKRPSTTPERGGDGAAPPPTFGRIAAELSGLPAPSRFELRAQDAERRAQAQRSPASRSPKRTPQPTQQAAMARTKSLDLSRPRDGFVDAPVDVLPEDSAADVSPAEGLRLDIAPAQPRGRKHVAQASESKALRFHMPAQKRSSELPAHIYPRTPALHDGEHGLALSGVEYASHSDRAAPEAVLYLPVSPRFSSSTAHSMPMFTPEGIEVKDDYFDLPPPKARRSSKTSEEPTKAKQSSSIHSSPLVTPQPSITYHATPSPSVRQAHHAHNPLLPAMPSPTSILQEQEQITGYSLTPTGSPKSINLTLSSADDSPRSIGRRTLHRVPSTPPTTPPTSCRASLKSPRQGVPSLPPSPMHERELRLPSQLPDSHGSKDKAAAAKTSQALQARRISEHSVFQYNATKGSAAHAEKHTDVGRKRGFWAGLNCFS</sequence>